<evidence type="ECO:0000256" key="2">
    <source>
        <dbReference type="SAM" id="SignalP"/>
    </source>
</evidence>
<feature type="signal peptide" evidence="2">
    <location>
        <begin position="1"/>
        <end position="23"/>
    </location>
</feature>
<reference evidence="4 5" key="1">
    <citation type="journal article" date="2013" name="Nature">
        <title>Insights into bilaterian evolution from three spiralian genomes.</title>
        <authorList>
            <person name="Simakov O."/>
            <person name="Marletaz F."/>
            <person name="Cho S.J."/>
            <person name="Edsinger-Gonzales E."/>
            <person name="Havlak P."/>
            <person name="Hellsten U."/>
            <person name="Kuo D.H."/>
            <person name="Larsson T."/>
            <person name="Lv J."/>
            <person name="Arendt D."/>
            <person name="Savage R."/>
            <person name="Osoegawa K."/>
            <person name="de Jong P."/>
            <person name="Grimwood J."/>
            <person name="Chapman J.A."/>
            <person name="Shapiro H."/>
            <person name="Aerts A."/>
            <person name="Otillar R.P."/>
            <person name="Terry A.Y."/>
            <person name="Boore J.L."/>
            <person name="Grigoriev I.V."/>
            <person name="Lindberg D.R."/>
            <person name="Seaver E.C."/>
            <person name="Weisblat D.A."/>
            <person name="Putnam N.H."/>
            <person name="Rokhsar D.S."/>
        </authorList>
    </citation>
    <scope>NUCLEOTIDE SEQUENCE [LARGE SCALE GENOMIC DNA]</scope>
</reference>
<gene>
    <name evidence="4" type="ORF">LOTGIDRAFT_163475</name>
</gene>
<comment type="caution">
    <text evidence="1">Lacks conserved residue(s) required for the propagation of feature annotation.</text>
</comment>
<feature type="chain" id="PRO_5004716421" description="ShKT domain-containing protein" evidence="2">
    <location>
        <begin position="24"/>
        <end position="247"/>
    </location>
</feature>
<dbReference type="Pfam" id="PF01549">
    <property type="entry name" value="ShK"/>
    <property type="match status" value="4"/>
</dbReference>
<name>V4A7H5_LOTGI</name>
<feature type="disulfide bond" evidence="1">
    <location>
        <begin position="46"/>
        <end position="80"/>
    </location>
</feature>
<keyword evidence="1" id="KW-1015">Disulfide bond</keyword>
<dbReference type="PANTHER" id="PTHR21724">
    <property type="entry name" value="SHKT DOMAIN-CONTAINING PROTEIN"/>
    <property type="match status" value="1"/>
</dbReference>
<keyword evidence="2" id="KW-0732">Signal</keyword>
<protein>
    <recommendedName>
        <fullName evidence="3">ShKT domain-containing protein</fullName>
    </recommendedName>
</protein>
<evidence type="ECO:0000256" key="1">
    <source>
        <dbReference type="PROSITE-ProRule" id="PRU01005"/>
    </source>
</evidence>
<dbReference type="STRING" id="225164.V4A7H5"/>
<proteinExistence type="predicted"/>
<dbReference type="AlphaFoldDB" id="V4A7H5"/>
<dbReference type="PANTHER" id="PTHR21724:SF109">
    <property type="entry name" value="SHKT DOMAIN-CONTAINING PROTEIN"/>
    <property type="match status" value="1"/>
</dbReference>
<dbReference type="PROSITE" id="PS51670">
    <property type="entry name" value="SHKT"/>
    <property type="match status" value="2"/>
</dbReference>
<dbReference type="CTD" id="20239426"/>
<dbReference type="Proteomes" id="UP000030746">
    <property type="component" value="Unassembled WGS sequence"/>
</dbReference>
<feature type="domain" description="ShKT" evidence="3">
    <location>
        <begin position="46"/>
        <end position="80"/>
    </location>
</feature>
<accession>V4A7H5</accession>
<dbReference type="KEGG" id="lgi:LOTGIDRAFT_163475"/>
<dbReference type="SMART" id="SM00254">
    <property type="entry name" value="ShKT"/>
    <property type="match status" value="4"/>
</dbReference>
<evidence type="ECO:0000313" key="4">
    <source>
        <dbReference type="EMBL" id="ESO90965.1"/>
    </source>
</evidence>
<dbReference type="Gene3D" id="1.10.10.1870">
    <property type="entry name" value="ShTK domain-like"/>
    <property type="match status" value="1"/>
</dbReference>
<organism evidence="4 5">
    <name type="scientific">Lottia gigantea</name>
    <name type="common">Giant owl limpet</name>
    <dbReference type="NCBI Taxonomy" id="225164"/>
    <lineage>
        <taxon>Eukaryota</taxon>
        <taxon>Metazoa</taxon>
        <taxon>Spiralia</taxon>
        <taxon>Lophotrochozoa</taxon>
        <taxon>Mollusca</taxon>
        <taxon>Gastropoda</taxon>
        <taxon>Patellogastropoda</taxon>
        <taxon>Lottioidea</taxon>
        <taxon>Lottiidae</taxon>
        <taxon>Lottia</taxon>
    </lineage>
</organism>
<dbReference type="RefSeq" id="XP_009058237.1">
    <property type="nucleotide sequence ID" value="XM_009059989.1"/>
</dbReference>
<evidence type="ECO:0000313" key="5">
    <source>
        <dbReference type="Proteomes" id="UP000030746"/>
    </source>
</evidence>
<dbReference type="InterPro" id="IPR003582">
    <property type="entry name" value="ShKT_dom"/>
</dbReference>
<keyword evidence="5" id="KW-1185">Reference proteome</keyword>
<dbReference type="OMA" id="KTRENYM"/>
<evidence type="ECO:0000259" key="3">
    <source>
        <dbReference type="PROSITE" id="PS51670"/>
    </source>
</evidence>
<feature type="domain" description="ShKT" evidence="3">
    <location>
        <begin position="189"/>
        <end position="224"/>
    </location>
</feature>
<dbReference type="OrthoDB" id="6121024at2759"/>
<sequence length="247" mass="28196">MDLSYLYYGMFWFSCLLVSTVSAEFSYEEVTYRIPPTPTGFYDQNCTDKISDCEEFGIASCFKPYESWARENCAKTCEFCQGKPEKPPTCTDVEKGCDLYTTSICTDPSFISWAKAKCRRFCRMCPEQVLAELDLMTTTLTPVDCFDKVVCERYGKKACTGDFASWATDNCQKYCGFCSTGVTKSKRLCVDKLPNCPQYDSRICTDKKYYSWTDENCRSTCKFCQDKLVPFLIPTPQAVRTPKPPTT</sequence>
<dbReference type="EMBL" id="KB202284">
    <property type="protein sequence ID" value="ESO90965.1"/>
    <property type="molecule type" value="Genomic_DNA"/>
</dbReference>
<dbReference type="GeneID" id="20239426"/>
<dbReference type="HOGENOM" id="CLU_1125637_0_0_1"/>